<accession>A0A371DKE0</accession>
<organism evidence="2 3">
    <name type="scientific">Lentinus brumalis</name>
    <dbReference type="NCBI Taxonomy" id="2498619"/>
    <lineage>
        <taxon>Eukaryota</taxon>
        <taxon>Fungi</taxon>
        <taxon>Dikarya</taxon>
        <taxon>Basidiomycota</taxon>
        <taxon>Agaricomycotina</taxon>
        <taxon>Agaricomycetes</taxon>
        <taxon>Polyporales</taxon>
        <taxon>Polyporaceae</taxon>
        <taxon>Lentinus</taxon>
    </lineage>
</organism>
<keyword evidence="1" id="KW-1133">Transmembrane helix</keyword>
<keyword evidence="1" id="KW-0812">Transmembrane</keyword>
<evidence type="ECO:0000313" key="3">
    <source>
        <dbReference type="Proteomes" id="UP000256964"/>
    </source>
</evidence>
<sequence length="343" mass="36253">MVFVLDPPGSTAHRARMVVLGRSVLAIAVLLQWTAHRYVAQAGEFDLLCTPKHLWMVNSEGQTPCYVAAYLNIPCAGPDGSVVVPMSRPDMVYTANDGICECNPLLYALFQACQACQFENGTVVIKYSEYTHNCTQNNLRPSYPKDIPSGTAVPAWAYQNVTSKGLFNLTTASAVAAQGHPDTIGSASPLVTIVSTTTYIYPFATTLSPSATGASSSSSSSEFVVPLVGGVVGGVVGLVLLGCLAVFLRGRSKLRSMSAPHEQAARFVSPGIYPASPEWVYEPWSPMSSTVTVLNSPAGTRTYSKPYPFAGLGQSSSAGNSPTTRTGQSGYHAIMSYTGAAEL</sequence>
<evidence type="ECO:0008006" key="4">
    <source>
        <dbReference type="Google" id="ProtNLM"/>
    </source>
</evidence>
<keyword evidence="1" id="KW-0472">Membrane</keyword>
<name>A0A371DKE0_9APHY</name>
<dbReference type="OrthoDB" id="2797809at2759"/>
<dbReference type="AlphaFoldDB" id="A0A371DKE0"/>
<evidence type="ECO:0000313" key="2">
    <source>
        <dbReference type="EMBL" id="RDX52997.1"/>
    </source>
</evidence>
<evidence type="ECO:0000256" key="1">
    <source>
        <dbReference type="SAM" id="Phobius"/>
    </source>
</evidence>
<reference evidence="2 3" key="1">
    <citation type="journal article" date="2018" name="Biotechnol. Biofuels">
        <title>Integrative visual omics of the white-rot fungus Polyporus brumalis exposes the biotechnological potential of its oxidative enzymes for delignifying raw plant biomass.</title>
        <authorList>
            <person name="Miyauchi S."/>
            <person name="Rancon A."/>
            <person name="Drula E."/>
            <person name="Hage H."/>
            <person name="Chaduli D."/>
            <person name="Favel A."/>
            <person name="Grisel S."/>
            <person name="Henrissat B."/>
            <person name="Herpoel-Gimbert I."/>
            <person name="Ruiz-Duenas F.J."/>
            <person name="Chevret D."/>
            <person name="Hainaut M."/>
            <person name="Lin J."/>
            <person name="Wang M."/>
            <person name="Pangilinan J."/>
            <person name="Lipzen A."/>
            <person name="Lesage-Meessen L."/>
            <person name="Navarro D."/>
            <person name="Riley R."/>
            <person name="Grigoriev I.V."/>
            <person name="Zhou S."/>
            <person name="Raouche S."/>
            <person name="Rosso M.N."/>
        </authorList>
    </citation>
    <scope>NUCLEOTIDE SEQUENCE [LARGE SCALE GENOMIC DNA]</scope>
    <source>
        <strain evidence="2 3">BRFM 1820</strain>
    </source>
</reference>
<dbReference type="STRING" id="139420.A0A371DKE0"/>
<dbReference type="EMBL" id="KZ857388">
    <property type="protein sequence ID" value="RDX52997.1"/>
    <property type="molecule type" value="Genomic_DNA"/>
</dbReference>
<gene>
    <name evidence="2" type="ORF">OH76DRAFT_60860</name>
</gene>
<feature type="transmembrane region" description="Helical" evidence="1">
    <location>
        <begin position="223"/>
        <end position="248"/>
    </location>
</feature>
<keyword evidence="3" id="KW-1185">Reference proteome</keyword>
<proteinExistence type="predicted"/>
<dbReference type="Proteomes" id="UP000256964">
    <property type="component" value="Unassembled WGS sequence"/>
</dbReference>
<protein>
    <recommendedName>
        <fullName evidence="4">Transmembrane protein</fullName>
    </recommendedName>
</protein>